<name>A0A3S0JSN1_9BACI</name>
<sequence>MIENVYITHRSVLYNLEPIGIGSELVESLTSYLTRIAFEHDTTVGHLVNKLLIPTINKEYLLRSSDLGGNRFYEGAKTINGYMENSMTVVKAMQTLTNRNDIEELTLIKWRDIVPLRELLKKDLAWCPKCIKEWKESSKKVYYPIIWFLDIVKVCPIHSCYLIDVCPSFLRNKIF</sequence>
<comment type="caution">
    <text evidence="2">The sequence shown here is derived from an EMBL/GenBank/DDBJ whole genome shotgun (WGS) entry which is preliminary data.</text>
</comment>
<reference evidence="2 3" key="1">
    <citation type="submission" date="2018-12" db="EMBL/GenBank/DDBJ databases">
        <title>Bacillus yapensis draft genome sequence.</title>
        <authorList>
            <person name="Yu L."/>
            <person name="Xu X."/>
            <person name="Tang X."/>
        </authorList>
    </citation>
    <scope>NUCLEOTIDE SEQUENCE [LARGE SCALE GENOMIC DNA]</scope>
    <source>
        <strain evidence="2 3">XXST-01</strain>
    </source>
</reference>
<organism evidence="2 3">
    <name type="scientific">Bacillus yapensis</name>
    <dbReference type="NCBI Taxonomy" id="2492960"/>
    <lineage>
        <taxon>Bacteria</taxon>
        <taxon>Bacillati</taxon>
        <taxon>Bacillota</taxon>
        <taxon>Bacilli</taxon>
        <taxon>Bacillales</taxon>
        <taxon>Bacillaceae</taxon>
        <taxon>Bacillus</taxon>
    </lineage>
</organism>
<dbReference type="Pfam" id="PF06527">
    <property type="entry name" value="TniQ"/>
    <property type="match status" value="1"/>
</dbReference>
<dbReference type="AlphaFoldDB" id="A0A3S0JSN1"/>
<evidence type="ECO:0000313" key="2">
    <source>
        <dbReference type="EMBL" id="RTR28136.1"/>
    </source>
</evidence>
<proteinExistence type="predicted"/>
<dbReference type="EMBL" id="RXNT01000016">
    <property type="protein sequence ID" value="RTR28136.1"/>
    <property type="molecule type" value="Genomic_DNA"/>
</dbReference>
<evidence type="ECO:0000313" key="3">
    <source>
        <dbReference type="Proteomes" id="UP000271374"/>
    </source>
</evidence>
<dbReference type="OrthoDB" id="7029747at2"/>
<protein>
    <recommendedName>
        <fullName evidence="1">TniQ domain-containing protein</fullName>
    </recommendedName>
</protein>
<evidence type="ECO:0000259" key="1">
    <source>
        <dbReference type="Pfam" id="PF06527"/>
    </source>
</evidence>
<gene>
    <name evidence="2" type="ORF">EKG37_17700</name>
</gene>
<accession>A0A3S0JSN1</accession>
<keyword evidence="3" id="KW-1185">Reference proteome</keyword>
<dbReference type="Proteomes" id="UP000271374">
    <property type="component" value="Unassembled WGS sequence"/>
</dbReference>
<dbReference type="InterPro" id="IPR009492">
    <property type="entry name" value="TniQ"/>
</dbReference>
<dbReference type="RefSeq" id="WP_126410140.1">
    <property type="nucleotide sequence ID" value="NZ_RXNT01000016.1"/>
</dbReference>
<feature type="domain" description="TniQ" evidence="1">
    <location>
        <begin position="19"/>
        <end position="162"/>
    </location>
</feature>